<dbReference type="OrthoDB" id="2520703at2759"/>
<organism evidence="1 2">
    <name type="scientific">Penicillium angulare</name>
    <dbReference type="NCBI Taxonomy" id="116970"/>
    <lineage>
        <taxon>Eukaryota</taxon>
        <taxon>Fungi</taxon>
        <taxon>Dikarya</taxon>
        <taxon>Ascomycota</taxon>
        <taxon>Pezizomycotina</taxon>
        <taxon>Eurotiomycetes</taxon>
        <taxon>Eurotiomycetidae</taxon>
        <taxon>Eurotiales</taxon>
        <taxon>Aspergillaceae</taxon>
        <taxon>Penicillium</taxon>
    </lineage>
</organism>
<comment type="caution">
    <text evidence="1">The sequence shown here is derived from an EMBL/GenBank/DDBJ whole genome shotgun (WGS) entry which is preliminary data.</text>
</comment>
<evidence type="ECO:0000313" key="2">
    <source>
        <dbReference type="Proteomes" id="UP001149165"/>
    </source>
</evidence>
<dbReference type="Proteomes" id="UP001149165">
    <property type="component" value="Unassembled WGS sequence"/>
</dbReference>
<evidence type="ECO:0000313" key="1">
    <source>
        <dbReference type="EMBL" id="KAJ5100190.1"/>
    </source>
</evidence>
<dbReference type="AlphaFoldDB" id="A0A9W9FH97"/>
<reference evidence="1" key="2">
    <citation type="journal article" date="2023" name="IMA Fungus">
        <title>Comparative genomic study of the Penicillium genus elucidates a diverse pangenome and 15 lateral gene transfer events.</title>
        <authorList>
            <person name="Petersen C."/>
            <person name="Sorensen T."/>
            <person name="Nielsen M.R."/>
            <person name="Sondergaard T.E."/>
            <person name="Sorensen J.L."/>
            <person name="Fitzpatrick D.A."/>
            <person name="Frisvad J.C."/>
            <person name="Nielsen K.L."/>
        </authorList>
    </citation>
    <scope>NUCLEOTIDE SEQUENCE</scope>
    <source>
        <strain evidence="1">IBT 30069</strain>
    </source>
</reference>
<dbReference type="EMBL" id="JAPQKH010000004">
    <property type="protein sequence ID" value="KAJ5100190.1"/>
    <property type="molecule type" value="Genomic_DNA"/>
</dbReference>
<sequence length="467" mass="53937">MVELPVEILLGIFTFALQSENDEPDQNEYYLRIPSSPEVRRNLRNLCLVSQRFRDVAQPLLFRTFDEDSKTLEKTRSFIRTLCLRPDLGHHVQNLVVIPRDESWDVWVEPFPSEDQAILKALIEDHQLDDGHQGWLSALPCSPFMNFHMALAAILTPNVTQLSVSGAIVPTSYVNASKQVPAYLSKVTQLNIISHQRHPIVKLNRYQADLLTIFPQLKGIYFSRTDFFDGQFWEPGTLNSERIEFHQCYMDNNFLQMFMGAHKTITAFKYSTFELNPRLFRFGAPIFGPRVQFNAAQALEALSIHKSSLTSFQVEFERKERFWDHHLKTFNPNQIKFGSFRQFVKLKSITVGHEYLPTHPEFPTSLETLIINDCNVLNLPIQDLACNIANDYRKGLYPHLHFIQITGYEIEPNPVSAADRQYRPFPKSRDEAFVAIQSLFEGGNVKIQITTVEPPRFNHQALVRIPQ</sequence>
<proteinExistence type="predicted"/>
<gene>
    <name evidence="1" type="ORF">N7456_006242</name>
</gene>
<protein>
    <submittedName>
        <fullName evidence="1">Uncharacterized protein</fullName>
    </submittedName>
</protein>
<accession>A0A9W9FH97</accession>
<reference evidence="1" key="1">
    <citation type="submission" date="2022-11" db="EMBL/GenBank/DDBJ databases">
        <authorList>
            <person name="Petersen C."/>
        </authorList>
    </citation>
    <scope>NUCLEOTIDE SEQUENCE</scope>
    <source>
        <strain evidence="1">IBT 30069</strain>
    </source>
</reference>
<keyword evidence="2" id="KW-1185">Reference proteome</keyword>
<name>A0A9W9FH97_9EURO</name>